<dbReference type="Pfam" id="PF13456">
    <property type="entry name" value="RVT_3"/>
    <property type="match status" value="1"/>
</dbReference>
<reference evidence="5" key="2">
    <citation type="submission" date="2019-10" db="EMBL/GenBank/DDBJ databases">
        <title>A de novo genome assembly of a pear dwarfing rootstock.</title>
        <authorList>
            <person name="Wang F."/>
            <person name="Wang J."/>
            <person name="Li S."/>
            <person name="Zhang Y."/>
            <person name="Fang M."/>
            <person name="Ma L."/>
            <person name="Zhao Y."/>
            <person name="Jiang S."/>
        </authorList>
    </citation>
    <scope>NUCLEOTIDE SEQUENCE [LARGE SCALE GENOMIC DNA]</scope>
</reference>
<dbReference type="PANTHER" id="PTHR48475">
    <property type="entry name" value="RIBONUCLEASE H"/>
    <property type="match status" value="1"/>
</dbReference>
<dbReference type="GO" id="GO:0015074">
    <property type="term" value="P:DNA integration"/>
    <property type="evidence" value="ECO:0007669"/>
    <property type="project" value="InterPro"/>
</dbReference>
<dbReference type="InterPro" id="IPR043502">
    <property type="entry name" value="DNA/RNA_pol_sf"/>
</dbReference>
<dbReference type="Gene3D" id="3.30.420.10">
    <property type="entry name" value="Ribonuclease H-like superfamily/Ribonuclease H"/>
    <property type="match status" value="2"/>
</dbReference>
<keyword evidence="5" id="KW-1185">Reference proteome</keyword>
<evidence type="ECO:0000313" key="5">
    <source>
        <dbReference type="Proteomes" id="UP000327157"/>
    </source>
</evidence>
<evidence type="ECO:0000313" key="4">
    <source>
        <dbReference type="EMBL" id="KAB2607251.1"/>
    </source>
</evidence>
<proteinExistence type="predicted"/>
<sequence>MELSIANHGKKEPITNFNKDKVFAPNVDKTGKKPAKEAFTVNTIPIKTSSAPIKTSSAPIKTSSAPIKISSKKKAKEIKTNDLLEKKVIELPECKRPEEMNRTNDPSIEEALPLPKKIRRALAAVLAGPDDHEVRESNDEGLKLQPHECATCCATHDTINFTDEDLLLGSKPHNRPLFVSGYVREYKVNRMLVDGGSAINIMPKSTMTIIGIKLKSSTIFHVIDARTSYSLLLGRPWIHANGVVPSTLHQCLKFYREGVKVIQGDTKPFTEAESHFADAKFYMDEDMVPEALPEDIRSTGKAAPTKQEWQVMPKKQKEKADTQWHANNVKLLKTNAVLPLTQLGGAKVARLPQGFIKALPKKVESSFLPTKRTEEGFDPNAYKLMSKAGYDFASSAVAGKKVSNTVNDEERNLTKTQKKLKEHGYGVDNNKAGLGFTPNAPVMISNKAKNTSAQHISVSIEQDQEEPKPSPRTSVFDRMSHSSSRTSVFNRIGGQDQTSVFKRLNAPTSQNSVFERLLKLKKQSSTVISPLRRSASEKFEDNEKPFGKRKTTPKEEKLDGLGEKDDVRSLIPSRMKRQAILEVDTKGPLKVRRRTIIHTRQSLCQQAREDSTEEEIQDVFHITVQEGKEDEIPEEDVTAAPPQLEDGGQATVDDLKELNLGTSKEPKPIFVSALLSTDEIEEYYQLLLEYKDVFAWTYKEMPGLDPIIAVHHLAVRPGTRPIKQTQRRYRSELIPQIEVEIDKLIEAGFIREDDFPLPIIEIMVDATTGHEALSFMDGSSGYNQIRMALEDEELTAFRTPKDDLPDEEVFYINIFPTWTMFFDGSARADGAGAGVVFMTPQRQILPYSFQLNELCSNNVAEYQALIIGLQMAINMEITALEVYGDSKLIINQLLTEYEVRKDDLVPYFRLATQLLRKFEAVTLEHVPRKENQMADALANLASSMTLGKDEVADVPVCQRWVIPLVNEMSLDDTNVISVLPVDAEEWRQPLIDYLEHGKLPDDLRHRSEILASWPFDAWGLDVVGPITPKSSAGEAYILAATDYFSKWAEAIPLREVKKETVVRFIKEHIIHRYGVPRYIITDNGKQTPTRATPYSLVYGVEAVLPLESQIPSLRMAIQEGLTDEENAKLRLQELEALDERRLEAQQHLECYQARLSKAFNKKIRPRSFQAGDLPYYKGEHHTNVTTEESCDQKTLHSINSLQSFAQPHTIKVTLWDKLQVAVVKSPRQAVRSMCTTKSPPRENRDQKALHSKIPLQSFAQHHMVKSGALQQAPGKEYSCTHILLTPHQKTRLLQQSLPPVLTSPGTMQHSSTSGLTPCTTSSSSFWPP</sequence>
<dbReference type="InterPro" id="IPR001584">
    <property type="entry name" value="Integrase_cat-core"/>
</dbReference>
<dbReference type="OrthoDB" id="1163520at2759"/>
<feature type="compositionally biased region" description="Basic and acidic residues" evidence="1">
    <location>
        <begin position="534"/>
        <end position="560"/>
    </location>
</feature>
<dbReference type="InterPro" id="IPR002156">
    <property type="entry name" value="RNaseH_domain"/>
</dbReference>
<evidence type="ECO:0000256" key="1">
    <source>
        <dbReference type="SAM" id="MobiDB-lite"/>
    </source>
</evidence>
<comment type="caution">
    <text evidence="4">The sequence shown here is derived from an EMBL/GenBank/DDBJ whole genome shotgun (WGS) entry which is preliminary data.</text>
</comment>
<name>A0A5N5G0C0_9ROSA</name>
<dbReference type="SUPFAM" id="SSF53098">
    <property type="entry name" value="Ribonuclease H-like"/>
    <property type="match status" value="1"/>
</dbReference>
<dbReference type="PANTHER" id="PTHR48475:SF1">
    <property type="entry name" value="RNASE H TYPE-1 DOMAIN-CONTAINING PROTEIN"/>
    <property type="match status" value="1"/>
</dbReference>
<dbReference type="Proteomes" id="UP000327157">
    <property type="component" value="Chromosome 11"/>
</dbReference>
<feature type="region of interest" description="Disordered" evidence="1">
    <location>
        <begin position="1298"/>
        <end position="1328"/>
    </location>
</feature>
<dbReference type="CDD" id="cd09279">
    <property type="entry name" value="RNase_HI_like"/>
    <property type="match status" value="1"/>
</dbReference>
<evidence type="ECO:0000259" key="2">
    <source>
        <dbReference type="PROSITE" id="PS50879"/>
    </source>
</evidence>
<dbReference type="EMBL" id="SMOL01000559">
    <property type="protein sequence ID" value="KAB2607251.1"/>
    <property type="molecule type" value="Genomic_DNA"/>
</dbReference>
<feature type="domain" description="Integrase catalytic" evidence="3">
    <location>
        <begin position="1010"/>
        <end position="1182"/>
    </location>
</feature>
<accession>A0A5N5G0C0</accession>
<dbReference type="PROSITE" id="PS50879">
    <property type="entry name" value="RNASE_H_1"/>
    <property type="match status" value="1"/>
</dbReference>
<dbReference type="SUPFAM" id="SSF56672">
    <property type="entry name" value="DNA/RNA polymerases"/>
    <property type="match status" value="1"/>
</dbReference>
<feature type="region of interest" description="Disordered" evidence="1">
    <location>
        <begin position="532"/>
        <end position="560"/>
    </location>
</feature>
<reference evidence="4 5" key="3">
    <citation type="submission" date="2019-11" db="EMBL/GenBank/DDBJ databases">
        <title>A de novo genome assembly of a pear dwarfing rootstock.</title>
        <authorList>
            <person name="Wang F."/>
            <person name="Wang J."/>
            <person name="Li S."/>
            <person name="Zhang Y."/>
            <person name="Fang M."/>
            <person name="Ma L."/>
            <person name="Zhao Y."/>
            <person name="Jiang S."/>
        </authorList>
    </citation>
    <scope>NUCLEOTIDE SEQUENCE [LARGE SCALE GENOMIC DNA]</scope>
    <source>
        <strain evidence="4">S2</strain>
        <tissue evidence="4">Leaf</tissue>
    </source>
</reference>
<reference evidence="4 5" key="1">
    <citation type="submission" date="2019-09" db="EMBL/GenBank/DDBJ databases">
        <authorList>
            <person name="Ou C."/>
        </authorList>
    </citation>
    <scope>NUCLEOTIDE SEQUENCE [LARGE SCALE GENOMIC DNA]</scope>
    <source>
        <strain evidence="4">S2</strain>
        <tissue evidence="4">Leaf</tissue>
    </source>
</reference>
<dbReference type="PROSITE" id="PS50994">
    <property type="entry name" value="INTEGRASE"/>
    <property type="match status" value="1"/>
</dbReference>
<dbReference type="GO" id="GO:0003676">
    <property type="term" value="F:nucleic acid binding"/>
    <property type="evidence" value="ECO:0007669"/>
    <property type="project" value="InterPro"/>
</dbReference>
<feature type="domain" description="RNase H type-1" evidence="2">
    <location>
        <begin position="814"/>
        <end position="943"/>
    </location>
</feature>
<dbReference type="InterPro" id="IPR012337">
    <property type="entry name" value="RNaseH-like_sf"/>
</dbReference>
<dbReference type="Gene3D" id="3.10.10.10">
    <property type="entry name" value="HIV Type 1 Reverse Transcriptase, subunit A, domain 1"/>
    <property type="match status" value="1"/>
</dbReference>
<protein>
    <submittedName>
        <fullName evidence="4">Uncharacterized protein</fullName>
    </submittedName>
</protein>
<organism evidence="4 5">
    <name type="scientific">Pyrus ussuriensis x Pyrus communis</name>
    <dbReference type="NCBI Taxonomy" id="2448454"/>
    <lineage>
        <taxon>Eukaryota</taxon>
        <taxon>Viridiplantae</taxon>
        <taxon>Streptophyta</taxon>
        <taxon>Embryophyta</taxon>
        <taxon>Tracheophyta</taxon>
        <taxon>Spermatophyta</taxon>
        <taxon>Magnoliopsida</taxon>
        <taxon>eudicotyledons</taxon>
        <taxon>Gunneridae</taxon>
        <taxon>Pentapetalae</taxon>
        <taxon>rosids</taxon>
        <taxon>fabids</taxon>
        <taxon>Rosales</taxon>
        <taxon>Rosaceae</taxon>
        <taxon>Amygdaloideae</taxon>
        <taxon>Maleae</taxon>
        <taxon>Pyrus</taxon>
    </lineage>
</organism>
<gene>
    <name evidence="4" type="ORF">D8674_006968</name>
</gene>
<dbReference type="InterPro" id="IPR036397">
    <property type="entry name" value="RNaseH_sf"/>
</dbReference>
<feature type="region of interest" description="Disordered" evidence="1">
    <location>
        <begin position="453"/>
        <end position="486"/>
    </location>
</feature>
<evidence type="ECO:0000259" key="3">
    <source>
        <dbReference type="PROSITE" id="PS50994"/>
    </source>
</evidence>
<dbReference type="GO" id="GO:0004523">
    <property type="term" value="F:RNA-DNA hybrid ribonuclease activity"/>
    <property type="evidence" value="ECO:0007669"/>
    <property type="project" value="InterPro"/>
</dbReference>